<organism evidence="2 3">
    <name type="scientific">Thiopseudomonas alkaliphila</name>
    <dbReference type="NCBI Taxonomy" id="1697053"/>
    <lineage>
        <taxon>Bacteria</taxon>
        <taxon>Pseudomonadati</taxon>
        <taxon>Pseudomonadota</taxon>
        <taxon>Gammaproteobacteria</taxon>
        <taxon>Pseudomonadales</taxon>
        <taxon>Pseudomonadaceae</taxon>
        <taxon>Thiopseudomonas</taxon>
    </lineage>
</organism>
<keyword evidence="3" id="KW-1185">Reference proteome</keyword>
<sequence>MKPVVKWTALALAVCLPLSAQAHRAWMLPSATVLSGEEPWITVDAAVSNDLFYFEHFPLQIEGVGEPLVLPNQKAAAEKKDAKPAPARPRANLEIIRPDGSKAEPLYGNTGRYRSTFDVQLDQKGTWKLAIVNQGLFARFEQDGKMQRWSGKAADFAQQVNPKADKLQVTETASRMEVFVTSGNPTDEVLKPSKQGLELVPETHPNDLVADEAAVFQFLLDGQPAANLEVSVVPGGNRYRDELNDLTLRTDQDGKISIDWQGPGMYWLEAVAETQQQLKDSPAQKRRASYSATFEVLAP</sequence>
<dbReference type="RefSeq" id="WP_053100922.1">
    <property type="nucleotide sequence ID" value="NZ_CP012365.1"/>
</dbReference>
<dbReference type="InterPro" id="IPR019613">
    <property type="entry name" value="DUF4198"/>
</dbReference>
<dbReference type="Proteomes" id="UP000063953">
    <property type="component" value="Chromosome"/>
</dbReference>
<reference evidence="2 3" key="1">
    <citation type="journal article" date="2015" name="Genome Announc.">
        <title>Genome Sequences of Oblitimonas alkaliphila gen. nov. sp. nov. (Proposed), a Novel Bacterium of the Pseudomonadaceae Family.</title>
        <authorList>
            <person name="Lauer A.C."/>
            <person name="Nicholson A.C."/>
            <person name="Humrighouse B.W."/>
            <person name="Emery B."/>
            <person name="Drobish A."/>
            <person name="Juieng P."/>
            <person name="Loparev V."/>
            <person name="McQuiston J.R."/>
        </authorList>
    </citation>
    <scope>NUCLEOTIDE SEQUENCE [LARGE SCALE GENOMIC DNA]</scope>
    <source>
        <strain evidence="2 3">E5571</strain>
    </source>
</reference>
<feature type="signal peptide" evidence="1">
    <location>
        <begin position="1"/>
        <end position="22"/>
    </location>
</feature>
<evidence type="ECO:0000313" key="3">
    <source>
        <dbReference type="Proteomes" id="UP000063953"/>
    </source>
</evidence>
<evidence type="ECO:0000256" key="1">
    <source>
        <dbReference type="SAM" id="SignalP"/>
    </source>
</evidence>
<name>A0A0K1XEC8_9GAMM</name>
<proteinExistence type="predicted"/>
<dbReference type="AlphaFoldDB" id="A0A0K1XEC8"/>
<keyword evidence="1" id="KW-0732">Signal</keyword>
<dbReference type="EMBL" id="CP012365">
    <property type="protein sequence ID" value="AKX59750.1"/>
    <property type="molecule type" value="Genomic_DNA"/>
</dbReference>
<accession>A0A0K1XEC8</accession>
<dbReference type="Pfam" id="PF10670">
    <property type="entry name" value="DUF4198"/>
    <property type="match status" value="1"/>
</dbReference>
<dbReference type="PATRIC" id="fig|1698449.3.peg.1465"/>
<gene>
    <name evidence="2" type="ORF">AKN88_07285</name>
</gene>
<dbReference type="STRING" id="1697053.AKN87_09675"/>
<feature type="chain" id="PRO_5005472025" evidence="1">
    <location>
        <begin position="23"/>
        <end position="299"/>
    </location>
</feature>
<evidence type="ECO:0000313" key="2">
    <source>
        <dbReference type="EMBL" id="AKX59750.1"/>
    </source>
</evidence>
<protein>
    <submittedName>
        <fullName evidence="2">ABC transporter permease</fullName>
    </submittedName>
</protein>